<reference evidence="5 6" key="1">
    <citation type="journal article" date="2022" name="Front. Cell. Infect. Microbiol.">
        <title>The Genomes of Two Strains of Taenia crassiceps the Animal Model for the Study of Human Cysticercosis.</title>
        <authorList>
            <person name="Bobes R.J."/>
            <person name="Estrada K."/>
            <person name="Rios-Valencia D.G."/>
            <person name="Calderon-Gallegos A."/>
            <person name="de la Torre P."/>
            <person name="Carrero J.C."/>
            <person name="Sanchez-Flores A."/>
            <person name="Laclette J.P."/>
        </authorList>
    </citation>
    <scope>NUCLEOTIDE SEQUENCE [LARGE SCALE GENOMIC DNA]</scope>
    <source>
        <strain evidence="5">WFUcys</strain>
    </source>
</reference>
<dbReference type="PROSITE" id="PS00383">
    <property type="entry name" value="TYR_PHOSPHATASE_1"/>
    <property type="match status" value="1"/>
</dbReference>
<organism evidence="5 6">
    <name type="scientific">Taenia crassiceps</name>
    <dbReference type="NCBI Taxonomy" id="6207"/>
    <lineage>
        <taxon>Eukaryota</taxon>
        <taxon>Metazoa</taxon>
        <taxon>Spiralia</taxon>
        <taxon>Lophotrochozoa</taxon>
        <taxon>Platyhelminthes</taxon>
        <taxon>Cestoda</taxon>
        <taxon>Eucestoda</taxon>
        <taxon>Cyclophyllidea</taxon>
        <taxon>Taeniidae</taxon>
        <taxon>Taenia</taxon>
    </lineage>
</organism>
<feature type="compositionally biased region" description="Polar residues" evidence="3">
    <location>
        <begin position="614"/>
        <end position="626"/>
    </location>
</feature>
<feature type="region of interest" description="Disordered" evidence="3">
    <location>
        <begin position="445"/>
        <end position="478"/>
    </location>
</feature>
<feature type="domain" description="Myotubularin phosphatase" evidence="4">
    <location>
        <begin position="1"/>
        <end position="285"/>
    </location>
</feature>
<dbReference type="EMBL" id="JAKROA010000002">
    <property type="protein sequence ID" value="KAL5110043.1"/>
    <property type="molecule type" value="Genomic_DNA"/>
</dbReference>
<dbReference type="InterPro" id="IPR030564">
    <property type="entry name" value="Myotubularin"/>
</dbReference>
<evidence type="ECO:0000313" key="6">
    <source>
        <dbReference type="Proteomes" id="UP001651158"/>
    </source>
</evidence>
<dbReference type="InterPro" id="IPR029021">
    <property type="entry name" value="Prot-tyrosine_phosphatase-like"/>
</dbReference>
<dbReference type="PANTHER" id="PTHR10807:SF75">
    <property type="entry name" value="PHOSPHATIDYLINOSITOL-3-PHOSPHATE PHOSPHATASE"/>
    <property type="match status" value="1"/>
</dbReference>
<gene>
    <name evidence="5" type="ORF">TcWFU_003017</name>
</gene>
<protein>
    <submittedName>
        <fullName evidence="5">Myotubularin-related protein 3</fullName>
    </submittedName>
</protein>
<dbReference type="Pfam" id="PF06602">
    <property type="entry name" value="Myotub-related"/>
    <property type="match status" value="1"/>
</dbReference>
<evidence type="ECO:0000313" key="5">
    <source>
        <dbReference type="EMBL" id="KAL5110043.1"/>
    </source>
</evidence>
<feature type="compositionally biased region" description="Polar residues" evidence="3">
    <location>
        <begin position="448"/>
        <end position="464"/>
    </location>
</feature>
<dbReference type="PROSITE" id="PS51339">
    <property type="entry name" value="PPASE_MYOTUBULARIN"/>
    <property type="match status" value="1"/>
</dbReference>
<evidence type="ECO:0000256" key="3">
    <source>
        <dbReference type="SAM" id="MobiDB-lite"/>
    </source>
</evidence>
<feature type="compositionally biased region" description="Polar residues" evidence="3">
    <location>
        <begin position="1038"/>
        <end position="1056"/>
    </location>
</feature>
<evidence type="ECO:0000256" key="1">
    <source>
        <dbReference type="ARBA" id="ARBA00007471"/>
    </source>
</evidence>
<dbReference type="InterPro" id="IPR016130">
    <property type="entry name" value="Tyr_Pase_AS"/>
</dbReference>
<name>A0ABR4QJQ2_9CEST</name>
<accession>A0ABR4QJQ2</accession>
<feature type="compositionally biased region" description="Basic and acidic residues" evidence="3">
    <location>
        <begin position="627"/>
        <end position="637"/>
    </location>
</feature>
<evidence type="ECO:0000259" key="4">
    <source>
        <dbReference type="PROSITE" id="PS51339"/>
    </source>
</evidence>
<sequence>MCSRSDSDEKFVAAIFENCFHKLLIIDARCYSSAQFNRLRGGGFEYVEYYDQSEIRFMELPNLHYVRMSFERLMLLCKKPDSSWLTTLERSLWLSYISQLLKSAVDIAVALDIQGFPVMVHCTDGWDRTPQLTSLAELLLDPYYRTIRGFRVLIEREWVQFGHKFGDRCGHNLNPCSSEEQSPIFLQWLDCVRQVQRQFPHCFEFNELFLVKLAIHAYSGLFGTFLCNSELERQENHCASRTCSIWAYLNPSYNWSIMNYLYEERNEVIKPACHISNLELWDNLYVNALLPSNASGALSQPPVPIAPLRRGSDISAPLQISTSTLATNTGFLLSCRPSASITVPTPATLSETAKVHGSNATLADIRQRSQSLSDVNHKHMDLPATAPTTRQSETATASLFRQTTSLERMTVVRVDASVSLPDFPSVAPSDVSPAADPELVETNEKENVNVSRSDQNLPKSTMDGSSHKYVRSDSDPSFSLADKQHCRGLRLLSPGDTDILVVNKAPLDGSHDAEEPEGVMTAGEEVLSPTLNALPISCSEVGEAVREGKTTDASMAQPTFPSTSSFSPLSQSTISLSGAAFDGMKAWIDGYFGRPVFSAGFRKLADESPGENDGSINSQINLPSVDQTERDIMRETDSVEDGNPDIVNRTQPHMEGETQQSLNTNNQALPGSPALLASSGPDRADLSNSTSWDLSASREPLAAPDHGFSVDWDGLPLRIDPVTLKFHERQRREDHIRTEHQGQIDRLEASIAYLSQEVARLRALMDNKVDESNLQGVFTTPVSSSAGLSPSSLISLEATVTPQNGHSNGQDNLPSSVVEALSDAIGNHQGADDFADCDGIYLKTNGTPIKPHSLMTQSATDDILLNWPDGFAPNNAISCSFNPPPLRRRCCPSTSSDYSSFDVVESSALLAYSGVPGGPVCGGCDSFLDGIVSSPCGYCLRSFCGNCSETPRELNNCKPICGACYRKRLPESNKARQSFADPQAEEEGNAYCRSYAVHQSCASRPGSCTSSTTVNAISCSPACTDGGICRRLERRFPSGSSLTCSSAHSQNGTAKA</sequence>
<comment type="caution">
    <text evidence="5">The sequence shown here is derived from an EMBL/GenBank/DDBJ whole genome shotgun (WGS) entry which is preliminary data.</text>
</comment>
<feature type="compositionally biased region" description="Polar residues" evidence="3">
    <location>
        <begin position="657"/>
        <end position="669"/>
    </location>
</feature>
<dbReference type="SUPFAM" id="SSF52799">
    <property type="entry name" value="(Phosphotyrosine protein) phosphatases II"/>
    <property type="match status" value="1"/>
</dbReference>
<proteinExistence type="inferred from homology"/>
<keyword evidence="6" id="KW-1185">Reference proteome</keyword>
<dbReference type="Proteomes" id="UP001651158">
    <property type="component" value="Unassembled WGS sequence"/>
</dbReference>
<dbReference type="InterPro" id="IPR003595">
    <property type="entry name" value="Tyr_Pase_cat"/>
</dbReference>
<dbReference type="PANTHER" id="PTHR10807">
    <property type="entry name" value="MYOTUBULARIN-RELATED"/>
    <property type="match status" value="1"/>
</dbReference>
<keyword evidence="2" id="KW-0443">Lipid metabolism</keyword>
<dbReference type="InterPro" id="IPR010569">
    <property type="entry name" value="Myotubularin-like_Pase_dom"/>
</dbReference>
<evidence type="ECO:0000256" key="2">
    <source>
        <dbReference type="ARBA" id="ARBA00023098"/>
    </source>
</evidence>
<feature type="region of interest" description="Disordered" evidence="3">
    <location>
        <begin position="1037"/>
        <end position="1056"/>
    </location>
</feature>
<dbReference type="SMART" id="SM00404">
    <property type="entry name" value="PTPc_motif"/>
    <property type="match status" value="1"/>
</dbReference>
<feature type="region of interest" description="Disordered" evidence="3">
    <location>
        <begin position="605"/>
        <end position="691"/>
    </location>
</feature>
<comment type="similarity">
    <text evidence="1">Belongs to the protein-tyrosine phosphatase family. Non-receptor class myotubularin subfamily.</text>
</comment>